<proteinExistence type="predicted"/>
<dbReference type="EMBL" id="KR011717">
    <property type="protein sequence ID" value="AKR17373.1"/>
    <property type="molecule type" value="Genomic_DNA"/>
</dbReference>
<accession>A0A162GUW0</accession>
<organism evidence="1 2">
    <name type="scientific">Urbanus proteus nucleopolyhedrovirus</name>
    <dbReference type="NCBI Taxonomy" id="1675866"/>
    <lineage>
        <taxon>Viruses</taxon>
        <taxon>Viruses incertae sedis</taxon>
        <taxon>Naldaviricetes</taxon>
        <taxon>Lefavirales</taxon>
        <taxon>Baculoviridae</taxon>
        <taxon>Alphabaculovirus</taxon>
        <taxon>Alphabaculovirus urprotei</taxon>
    </lineage>
</organism>
<dbReference type="KEGG" id="vg:27429920"/>
<keyword evidence="2" id="KW-1185">Reference proteome</keyword>
<dbReference type="Proteomes" id="UP000201861">
    <property type="component" value="Segment"/>
</dbReference>
<dbReference type="Pfam" id="PF05214">
    <property type="entry name" value="Baculo_p33"/>
    <property type="match status" value="1"/>
</dbReference>
<dbReference type="RefSeq" id="YP_009250059.1">
    <property type="nucleotide sequence ID" value="NC_029997.2"/>
</dbReference>
<evidence type="ECO:0000313" key="1">
    <source>
        <dbReference type="EMBL" id="AKR17373.1"/>
    </source>
</evidence>
<name>A0A162GUW0_9ABAC</name>
<reference evidence="1" key="1">
    <citation type="submission" date="2017-04" db="EMBL/GenBank/DDBJ databases">
        <title>Complete genome sequence of Urbanus proteus nucleopolyhedrovirus (UrprNPV).</title>
        <authorList>
            <person name="Santos E.R."/>
            <person name="Melo F.L."/>
            <person name="Sosa-Gomez D.R."/>
            <person name="Ribeiro B.M."/>
            <person name="Ardisson-Araujo D.M.P."/>
        </authorList>
    </citation>
    <scope>NUCLEOTIDE SEQUENCE [LARGE SCALE GENOMIC DNA]</scope>
    <source>
        <strain evidence="1">Southern Brazil</strain>
    </source>
</reference>
<dbReference type="OrthoDB" id="8905at10239"/>
<sequence length="258" mass="31349">MLPYSPLFARYKNSFLLCIFRYFERIRSINNKYEQFAKTLATELAYLYDIACFVTYKSVLRQEREQIIDWMLSLSHDEIDIEALKSMYEQKLQELNLRALIPNNYTYTYTTIWDFIHFLSILIDDLVEQHNTLDYAIIVNHLLQIKIIFFNLFLKLDCSMCREHYMKTKGYLICAIEHIELCLHRNKYDNKLILTNDLVLHTHTENDNNLLMKHYMLYMSMNFHNHVNSYRWIQRDIKPPADYKIMKWNEYKNSLGFK</sequence>
<evidence type="ECO:0000313" key="2">
    <source>
        <dbReference type="Proteomes" id="UP000201861"/>
    </source>
</evidence>
<gene>
    <name evidence="1" type="primary">p33</name>
</gene>
<dbReference type="InterPro" id="IPR007879">
    <property type="entry name" value="Baculo_p33"/>
</dbReference>
<dbReference type="GeneID" id="27429920"/>
<protein>
    <submittedName>
        <fullName evidence="1">P33</fullName>
    </submittedName>
</protein>